<dbReference type="Proteomes" id="UP000799750">
    <property type="component" value="Unassembled WGS sequence"/>
</dbReference>
<evidence type="ECO:0000313" key="1">
    <source>
        <dbReference type="EMBL" id="KAF2491787.1"/>
    </source>
</evidence>
<evidence type="ECO:0000313" key="2">
    <source>
        <dbReference type="Proteomes" id="UP000799750"/>
    </source>
</evidence>
<gene>
    <name evidence="1" type="ORF">BU16DRAFT_584978</name>
</gene>
<dbReference type="InterPro" id="IPR036770">
    <property type="entry name" value="Ankyrin_rpt-contain_sf"/>
</dbReference>
<dbReference type="EMBL" id="MU004195">
    <property type="protein sequence ID" value="KAF2491787.1"/>
    <property type="molecule type" value="Genomic_DNA"/>
</dbReference>
<name>A0A6A6QK60_9PEZI</name>
<sequence length="457" mass="51978">MPPNLLGSLPAELTLEIAEYLKPSELSSLIRTQKYHHEVLQQELHKLAIAEVGGVSALQAAVLTRDLIKAHYLLSHKADDWVDGTKWEPLAVVLSCYKDVCDYCHAPMVVPWETLSIKEPFEAAALADVLVLLLKHIEGKPRTWPGYEGLMNNLTYFFIEASTSDRADFSRLSVHQILKVTELLFLNGGDANFEMEIEAHDIMHPLLNLVLRSWKPELLRLCFTYGVDPLNESYGQTLLHRCFDSSIAYVRDENTAIEFLGLIIDAGTPINKENHDSYTAFLLAVESHSWDIARFLASRGANVHAERIDGFNAAEQPMMRWYNGRSVFRSHGQLQEIYSFWRWAIEQGIDIVRNHTVYQFGGNPLSPATELLNLLWSEEVDLGLPSESQEFLTFLVGHLDGKGYDEATAWYLKELSEPLGERKGKWEWHQRLDGIFISSGPIGKDVDRSRWEELRGN</sequence>
<dbReference type="AlphaFoldDB" id="A0A6A6QK60"/>
<organism evidence="1 2">
    <name type="scientific">Lophium mytilinum</name>
    <dbReference type="NCBI Taxonomy" id="390894"/>
    <lineage>
        <taxon>Eukaryota</taxon>
        <taxon>Fungi</taxon>
        <taxon>Dikarya</taxon>
        <taxon>Ascomycota</taxon>
        <taxon>Pezizomycotina</taxon>
        <taxon>Dothideomycetes</taxon>
        <taxon>Pleosporomycetidae</taxon>
        <taxon>Mytilinidiales</taxon>
        <taxon>Mytilinidiaceae</taxon>
        <taxon>Lophium</taxon>
    </lineage>
</organism>
<proteinExistence type="predicted"/>
<keyword evidence="2" id="KW-1185">Reference proteome</keyword>
<dbReference type="Gene3D" id="1.25.40.20">
    <property type="entry name" value="Ankyrin repeat-containing domain"/>
    <property type="match status" value="1"/>
</dbReference>
<dbReference type="OrthoDB" id="10570124at2759"/>
<dbReference type="SUPFAM" id="SSF48403">
    <property type="entry name" value="Ankyrin repeat"/>
    <property type="match status" value="1"/>
</dbReference>
<dbReference type="SMART" id="SM00248">
    <property type="entry name" value="ANK"/>
    <property type="match status" value="3"/>
</dbReference>
<reference evidence="1" key="1">
    <citation type="journal article" date="2020" name="Stud. Mycol.">
        <title>101 Dothideomycetes genomes: a test case for predicting lifestyles and emergence of pathogens.</title>
        <authorList>
            <person name="Haridas S."/>
            <person name="Albert R."/>
            <person name="Binder M."/>
            <person name="Bloem J."/>
            <person name="Labutti K."/>
            <person name="Salamov A."/>
            <person name="Andreopoulos B."/>
            <person name="Baker S."/>
            <person name="Barry K."/>
            <person name="Bills G."/>
            <person name="Bluhm B."/>
            <person name="Cannon C."/>
            <person name="Castanera R."/>
            <person name="Culley D."/>
            <person name="Daum C."/>
            <person name="Ezra D."/>
            <person name="Gonzalez J."/>
            <person name="Henrissat B."/>
            <person name="Kuo A."/>
            <person name="Liang C."/>
            <person name="Lipzen A."/>
            <person name="Lutzoni F."/>
            <person name="Magnuson J."/>
            <person name="Mondo S."/>
            <person name="Nolan M."/>
            <person name="Ohm R."/>
            <person name="Pangilinan J."/>
            <person name="Park H.-J."/>
            <person name="Ramirez L."/>
            <person name="Alfaro M."/>
            <person name="Sun H."/>
            <person name="Tritt A."/>
            <person name="Yoshinaga Y."/>
            <person name="Zwiers L.-H."/>
            <person name="Turgeon B."/>
            <person name="Goodwin S."/>
            <person name="Spatafora J."/>
            <person name="Crous P."/>
            <person name="Grigoriev I."/>
        </authorList>
    </citation>
    <scope>NUCLEOTIDE SEQUENCE</scope>
    <source>
        <strain evidence="1">CBS 269.34</strain>
    </source>
</reference>
<protein>
    <submittedName>
        <fullName evidence="1">Uncharacterized protein</fullName>
    </submittedName>
</protein>
<dbReference type="InterPro" id="IPR002110">
    <property type="entry name" value="Ankyrin_rpt"/>
</dbReference>
<accession>A0A6A6QK60</accession>